<dbReference type="Gene3D" id="3.40.30.10">
    <property type="entry name" value="Glutaredoxin"/>
    <property type="match status" value="1"/>
</dbReference>
<dbReference type="OrthoDB" id="574359at2"/>
<organism evidence="1 3">
    <name type="scientific">Chitinophaga sancti</name>
    <dbReference type="NCBI Taxonomy" id="1004"/>
    <lineage>
        <taxon>Bacteria</taxon>
        <taxon>Pseudomonadati</taxon>
        <taxon>Bacteroidota</taxon>
        <taxon>Chitinophagia</taxon>
        <taxon>Chitinophagales</taxon>
        <taxon>Chitinophagaceae</taxon>
        <taxon>Chitinophaga</taxon>
    </lineage>
</organism>
<reference evidence="1 3" key="1">
    <citation type="submission" date="2016-11" db="EMBL/GenBank/DDBJ databases">
        <authorList>
            <person name="Jaros S."/>
            <person name="Januszkiewicz K."/>
            <person name="Wedrychowicz H."/>
        </authorList>
    </citation>
    <scope>NUCLEOTIDE SEQUENCE [LARGE SCALE GENOMIC DNA]</scope>
    <source>
        <strain evidence="1 3">DSM 784</strain>
    </source>
</reference>
<evidence type="ECO:0000313" key="1">
    <source>
        <dbReference type="EMBL" id="SFW34087.1"/>
    </source>
</evidence>
<reference evidence="2 4" key="2">
    <citation type="submission" date="2023-11" db="EMBL/GenBank/DDBJ databases">
        <title>MicrobeMod: A computational toolkit for identifying prokaryotic methylation and restriction-modification with nanopore sequencing.</title>
        <authorList>
            <person name="Crits-Christoph A."/>
            <person name="Kang S.C."/>
            <person name="Lee H."/>
            <person name="Ostrov N."/>
        </authorList>
    </citation>
    <scope>NUCLEOTIDE SEQUENCE [LARGE SCALE GENOMIC DNA]</scope>
    <source>
        <strain evidence="2 4">ATCC 23090</strain>
    </source>
</reference>
<dbReference type="EMBL" id="FPIZ01000003">
    <property type="protein sequence ID" value="SFW34087.1"/>
    <property type="molecule type" value="Genomic_DNA"/>
</dbReference>
<dbReference type="Pfam" id="PF05988">
    <property type="entry name" value="DUF899"/>
    <property type="match status" value="1"/>
</dbReference>
<gene>
    <name evidence="1" type="ORF">SAMN05661012_01271</name>
    <name evidence="2" type="ORF">SR876_06360</name>
</gene>
<dbReference type="InterPro" id="IPR036249">
    <property type="entry name" value="Thioredoxin-like_sf"/>
</dbReference>
<accession>A0A1K1NFJ7</accession>
<dbReference type="EMBL" id="CP140154">
    <property type="protein sequence ID" value="WQG91114.1"/>
    <property type="molecule type" value="Genomic_DNA"/>
</dbReference>
<evidence type="ECO:0000313" key="2">
    <source>
        <dbReference type="EMBL" id="WQG91114.1"/>
    </source>
</evidence>
<dbReference type="Proteomes" id="UP000183788">
    <property type="component" value="Unassembled WGS sequence"/>
</dbReference>
<dbReference type="Proteomes" id="UP001326715">
    <property type="component" value="Chromosome"/>
</dbReference>
<evidence type="ECO:0000313" key="3">
    <source>
        <dbReference type="Proteomes" id="UP000183788"/>
    </source>
</evidence>
<dbReference type="RefSeq" id="WP_072357993.1">
    <property type="nucleotide sequence ID" value="NZ_CP139972.1"/>
</dbReference>
<keyword evidence="4" id="KW-1185">Reference proteome</keyword>
<proteinExistence type="predicted"/>
<dbReference type="STRING" id="1004.SAMN05661012_01271"/>
<protein>
    <submittedName>
        <fullName evidence="1">Predicted dithiol-disulfide oxidoreductase, DUF899 family</fullName>
    </submittedName>
    <submittedName>
        <fullName evidence="2">Thioredoxin family protein</fullName>
    </submittedName>
</protein>
<dbReference type="InterPro" id="IPR010296">
    <property type="entry name" value="DUF899_thioredox"/>
</dbReference>
<name>A0A1K1NFJ7_9BACT</name>
<evidence type="ECO:0000313" key="4">
    <source>
        <dbReference type="Proteomes" id="UP001326715"/>
    </source>
</evidence>
<sequence>MENRIVSHDEWVAARKAFLVKEKEYTHLRDQLAKERQALPWEKVTTNYIFDGPGGKVSLSDLFEGRSQLLVQHFMMGPDWKEGCVGCSFMADHVPGALVHLNNHDVSFVAISRAPVASIEAFRMRMGWDFPWVSSGQNSFNFDYNVSFKKQDTVYYNYEMSKYGGEELPGISVFYKDEDGQIFHTYSSYARGNEEFLGTYVMLDLMPKGRNEENGLQDWVRHHDKYDVVKEHKCCHS</sequence>
<dbReference type="AlphaFoldDB" id="A0A1K1NFJ7"/>
<dbReference type="SUPFAM" id="SSF52833">
    <property type="entry name" value="Thioredoxin-like"/>
    <property type="match status" value="1"/>
</dbReference>